<evidence type="ECO:0000313" key="2">
    <source>
        <dbReference type="EMBL" id="CAB4869931.1"/>
    </source>
</evidence>
<dbReference type="Gene3D" id="3.90.45.10">
    <property type="entry name" value="Peptide deformylase"/>
    <property type="match status" value="1"/>
</dbReference>
<dbReference type="InterPro" id="IPR023635">
    <property type="entry name" value="Peptide_deformylase"/>
</dbReference>
<accession>A0A6J7DHQ4</accession>
<proteinExistence type="inferred from homology"/>
<dbReference type="PIRSF" id="PIRSF004749">
    <property type="entry name" value="Pep_def"/>
    <property type="match status" value="1"/>
</dbReference>
<dbReference type="AlphaFoldDB" id="A0A6J7DHQ4"/>
<dbReference type="GO" id="GO:0042586">
    <property type="term" value="F:peptide deformylase activity"/>
    <property type="evidence" value="ECO:0007669"/>
    <property type="project" value="InterPro"/>
</dbReference>
<dbReference type="PANTHER" id="PTHR10458:SF22">
    <property type="entry name" value="PEPTIDE DEFORMYLASE"/>
    <property type="match status" value="1"/>
</dbReference>
<dbReference type="SUPFAM" id="SSF56420">
    <property type="entry name" value="Peptide deformylase"/>
    <property type="match status" value="1"/>
</dbReference>
<dbReference type="NCBIfam" id="NF001159">
    <property type="entry name" value="PRK00150.1-3"/>
    <property type="match status" value="1"/>
</dbReference>
<protein>
    <submittedName>
        <fullName evidence="2">Unannotated protein</fullName>
    </submittedName>
</protein>
<reference evidence="2" key="1">
    <citation type="submission" date="2020-05" db="EMBL/GenBank/DDBJ databases">
        <authorList>
            <person name="Chiriac C."/>
            <person name="Salcher M."/>
            <person name="Ghai R."/>
            <person name="Kavagutti S V."/>
        </authorList>
    </citation>
    <scope>NUCLEOTIDE SEQUENCE</scope>
</reference>
<sequence length="174" mass="19735">MQIRVYGDPVLNQVTNEVVDIDGKIAALADTMIETMYEAPGVGLAANQIGIQKRMFVYDKGDGPVVVINPRIVESAGEWTYEEGCLSVPGLSWEITRPNQIFLVGYDLDGNEISVETDEFEGRIFQHEMDHLDGILLVERLDEDQQKRAKKELRKRLLTMPTNDPDGLNRLFRR</sequence>
<dbReference type="PANTHER" id="PTHR10458">
    <property type="entry name" value="PEPTIDE DEFORMYLASE"/>
    <property type="match status" value="1"/>
</dbReference>
<dbReference type="PRINTS" id="PR01576">
    <property type="entry name" value="PDEFORMYLASE"/>
</dbReference>
<name>A0A6J7DHQ4_9ZZZZ</name>
<dbReference type="InterPro" id="IPR036821">
    <property type="entry name" value="Peptide_deformylase_sf"/>
</dbReference>
<organism evidence="2">
    <name type="scientific">freshwater metagenome</name>
    <dbReference type="NCBI Taxonomy" id="449393"/>
    <lineage>
        <taxon>unclassified sequences</taxon>
        <taxon>metagenomes</taxon>
        <taxon>ecological metagenomes</taxon>
    </lineage>
</organism>
<dbReference type="Pfam" id="PF01327">
    <property type="entry name" value="Pep_deformylase"/>
    <property type="match status" value="1"/>
</dbReference>
<dbReference type="EMBL" id="CAFBLN010000024">
    <property type="protein sequence ID" value="CAB4869931.1"/>
    <property type="molecule type" value="Genomic_DNA"/>
</dbReference>
<dbReference type="NCBIfam" id="TIGR00079">
    <property type="entry name" value="pept_deformyl"/>
    <property type="match status" value="1"/>
</dbReference>
<gene>
    <name evidence="2" type="ORF">UFOPK3381_00742</name>
</gene>
<dbReference type="HAMAP" id="MF_00163">
    <property type="entry name" value="Pep_deformylase"/>
    <property type="match status" value="1"/>
</dbReference>
<evidence type="ECO:0000256" key="1">
    <source>
        <dbReference type="ARBA" id="ARBA00010759"/>
    </source>
</evidence>
<comment type="similarity">
    <text evidence="1">Belongs to the polypeptide deformylase family.</text>
</comment>
<dbReference type="CDD" id="cd00487">
    <property type="entry name" value="Pep_deformylase"/>
    <property type="match status" value="1"/>
</dbReference>